<protein>
    <submittedName>
        <fullName evidence="1">Uncharacterized protein</fullName>
    </submittedName>
</protein>
<dbReference type="AlphaFoldDB" id="A0A3M0LPW1"/>
<proteinExistence type="predicted"/>
<sequence>MAVNKSKCRVLHFGHNNPLQHYRLRTVWLDSAQAERDLRGLVDSRLNMSQQCALVAKKASGILACIRNSVASRIRDVILPLYLALVRLHLECCVQFWGPLFRKDIETLDHVQRSTRRLVRGLEHKPYEGQLRELGLFSLEKRRLRGDFITLQLPERWL</sequence>
<keyword evidence="2" id="KW-1185">Reference proteome</keyword>
<evidence type="ECO:0000313" key="1">
    <source>
        <dbReference type="EMBL" id="RMC21077.1"/>
    </source>
</evidence>
<dbReference type="Proteomes" id="UP000269221">
    <property type="component" value="Unassembled WGS sequence"/>
</dbReference>
<dbReference type="PANTHER" id="PTHR33332">
    <property type="entry name" value="REVERSE TRANSCRIPTASE DOMAIN-CONTAINING PROTEIN"/>
    <property type="match status" value="1"/>
</dbReference>
<dbReference type="EMBL" id="QRBI01000093">
    <property type="protein sequence ID" value="RMC21077.1"/>
    <property type="molecule type" value="Genomic_DNA"/>
</dbReference>
<reference evidence="1 2" key="1">
    <citation type="submission" date="2018-07" db="EMBL/GenBank/DDBJ databases">
        <title>A high quality draft genome assembly of the barn swallow (H. rustica rustica).</title>
        <authorList>
            <person name="Formenti G."/>
            <person name="Chiara M."/>
            <person name="Poveda L."/>
            <person name="Francoijs K.-J."/>
            <person name="Bonisoli-Alquati A."/>
            <person name="Canova L."/>
            <person name="Gianfranceschi L."/>
            <person name="Horner D.S."/>
            <person name="Saino N."/>
        </authorList>
    </citation>
    <scope>NUCLEOTIDE SEQUENCE [LARGE SCALE GENOMIC DNA]</scope>
    <source>
        <strain evidence="1">Chelidonia</strain>
        <tissue evidence="1">Blood</tissue>
    </source>
</reference>
<gene>
    <name evidence="1" type="ORF">DUI87_01934</name>
</gene>
<evidence type="ECO:0000313" key="2">
    <source>
        <dbReference type="Proteomes" id="UP000269221"/>
    </source>
</evidence>
<dbReference type="OrthoDB" id="276744at2759"/>
<accession>A0A3M0LPW1</accession>
<organism evidence="1 2">
    <name type="scientific">Hirundo rustica rustica</name>
    <dbReference type="NCBI Taxonomy" id="333673"/>
    <lineage>
        <taxon>Eukaryota</taxon>
        <taxon>Metazoa</taxon>
        <taxon>Chordata</taxon>
        <taxon>Craniata</taxon>
        <taxon>Vertebrata</taxon>
        <taxon>Euteleostomi</taxon>
        <taxon>Archelosauria</taxon>
        <taxon>Archosauria</taxon>
        <taxon>Dinosauria</taxon>
        <taxon>Saurischia</taxon>
        <taxon>Theropoda</taxon>
        <taxon>Coelurosauria</taxon>
        <taxon>Aves</taxon>
        <taxon>Neognathae</taxon>
        <taxon>Neoaves</taxon>
        <taxon>Telluraves</taxon>
        <taxon>Australaves</taxon>
        <taxon>Passeriformes</taxon>
        <taxon>Sylvioidea</taxon>
        <taxon>Hirundinidae</taxon>
        <taxon>Hirundo</taxon>
    </lineage>
</organism>
<name>A0A3M0LPW1_HIRRU</name>
<comment type="caution">
    <text evidence="1">The sequence shown here is derived from an EMBL/GenBank/DDBJ whole genome shotgun (WGS) entry which is preliminary data.</text>
</comment>